<reference evidence="2" key="1">
    <citation type="submission" date="2020-04" db="EMBL/GenBank/DDBJ databases">
        <authorList>
            <person name="Chiriac C."/>
            <person name="Salcher M."/>
            <person name="Ghai R."/>
            <person name="Kavagutti S V."/>
        </authorList>
    </citation>
    <scope>NUCLEOTIDE SEQUENCE</scope>
</reference>
<protein>
    <submittedName>
        <fullName evidence="2">Uncharacterized protein</fullName>
    </submittedName>
</protein>
<gene>
    <name evidence="2" type="ORF">UFOVP117_89</name>
</gene>
<proteinExistence type="predicted"/>
<feature type="transmembrane region" description="Helical" evidence="1">
    <location>
        <begin position="7"/>
        <end position="26"/>
    </location>
</feature>
<keyword evidence="1" id="KW-0472">Membrane</keyword>
<dbReference type="EMBL" id="LR796235">
    <property type="protein sequence ID" value="CAB4129752.1"/>
    <property type="molecule type" value="Genomic_DNA"/>
</dbReference>
<sequence length="116" mass="13399">MNNNNKNNIIGILFLIIIGLFVYNIITTNQIKTDVEKYQTSIDSIQTKIDSVSILNKELDNQIAEIDTNITEITQEIQFVDNNINIIKNNTNEKVDAVDHYDNDELNQFFTNRYGN</sequence>
<evidence type="ECO:0000313" key="2">
    <source>
        <dbReference type="EMBL" id="CAB4129752.1"/>
    </source>
</evidence>
<name>A0A6J5L8I9_9CAUD</name>
<keyword evidence="1" id="KW-0812">Transmembrane</keyword>
<keyword evidence="1" id="KW-1133">Transmembrane helix</keyword>
<organism evidence="2">
    <name type="scientific">uncultured Caudovirales phage</name>
    <dbReference type="NCBI Taxonomy" id="2100421"/>
    <lineage>
        <taxon>Viruses</taxon>
        <taxon>Duplodnaviria</taxon>
        <taxon>Heunggongvirae</taxon>
        <taxon>Uroviricota</taxon>
        <taxon>Caudoviricetes</taxon>
        <taxon>Peduoviridae</taxon>
        <taxon>Maltschvirus</taxon>
        <taxon>Maltschvirus maltsch</taxon>
    </lineage>
</organism>
<accession>A0A6J5L8I9</accession>
<evidence type="ECO:0000256" key="1">
    <source>
        <dbReference type="SAM" id="Phobius"/>
    </source>
</evidence>